<proteinExistence type="predicted"/>
<dbReference type="GO" id="GO:0051536">
    <property type="term" value="F:iron-sulfur cluster binding"/>
    <property type="evidence" value="ECO:0007669"/>
    <property type="project" value="InterPro"/>
</dbReference>
<evidence type="ECO:0000259" key="1">
    <source>
        <dbReference type="PROSITE" id="PS51085"/>
    </source>
</evidence>
<dbReference type="EMBL" id="JFHU01000013">
    <property type="protein sequence ID" value="EXX92189.1"/>
    <property type="molecule type" value="Genomic_DNA"/>
</dbReference>
<evidence type="ECO:0000313" key="3">
    <source>
        <dbReference type="Proteomes" id="UP000053750"/>
    </source>
</evidence>
<dbReference type="Pfam" id="PF00111">
    <property type="entry name" value="Fer2"/>
    <property type="match status" value="1"/>
</dbReference>
<dbReference type="PROSITE" id="PS51085">
    <property type="entry name" value="2FE2S_FER_2"/>
    <property type="match status" value="1"/>
</dbReference>
<dbReference type="AlphaFoldDB" id="A0A9W5S308"/>
<feature type="domain" description="2Fe-2S ferredoxin-type" evidence="1">
    <location>
        <begin position="3"/>
        <end position="95"/>
    </location>
</feature>
<accession>A0A9W5S308</accession>
<keyword evidence="3" id="KW-1185">Reference proteome</keyword>
<gene>
    <name evidence="2" type="ORF">BG53_02285</name>
</gene>
<dbReference type="Gene3D" id="3.10.20.30">
    <property type="match status" value="1"/>
</dbReference>
<dbReference type="InterPro" id="IPR036010">
    <property type="entry name" value="2Fe-2S_ferredoxin-like_sf"/>
</dbReference>
<name>A0A9W5S308_9BACL</name>
<evidence type="ECO:0000313" key="2">
    <source>
        <dbReference type="EMBL" id="EXX92189.1"/>
    </source>
</evidence>
<comment type="caution">
    <text evidence="2">The sequence shown here is derived from an EMBL/GenBank/DDBJ whole genome shotgun (WGS) entry which is preliminary data.</text>
</comment>
<dbReference type="InterPro" id="IPR001041">
    <property type="entry name" value="2Fe-2S_ferredoxin-type"/>
</dbReference>
<protein>
    <submittedName>
        <fullName evidence="2">Ferredoxin</fullName>
    </submittedName>
</protein>
<dbReference type="SUPFAM" id="SSF54292">
    <property type="entry name" value="2Fe-2S ferredoxin-like"/>
    <property type="match status" value="1"/>
</dbReference>
<dbReference type="RefSeq" id="WP_223298956.1">
    <property type="nucleotide sequence ID" value="NZ_KK082160.1"/>
</dbReference>
<reference evidence="2 3" key="1">
    <citation type="submission" date="2014-02" db="EMBL/GenBank/DDBJ databases">
        <title>Genome sequence of Paenibacillus darwinianus reveals adaptive mechanisms for survival in Antarctic soils.</title>
        <authorList>
            <person name="Dsouza M."/>
            <person name="Taylor M.W."/>
            <person name="Turner S.J."/>
            <person name="Aislabie J."/>
        </authorList>
    </citation>
    <scope>NUCLEOTIDE SEQUENCE [LARGE SCALE GENOMIC DNA]</scope>
    <source>
        <strain evidence="2 3">CE1</strain>
    </source>
</reference>
<sequence>MKPAITFMPEGKTVSVRQGTSVLDAARRAGIPIKTRCGGKMGCLMCKVTQLSVGGLSESGEQERRKLAGLAEQGVRLACQAKVIGDASVEVPEDPLKSAVRRLLAKQAEEDDLW</sequence>
<organism evidence="2 3">
    <name type="scientific">Paenibacillus darwinianus</name>
    <dbReference type="NCBI Taxonomy" id="1380763"/>
    <lineage>
        <taxon>Bacteria</taxon>
        <taxon>Bacillati</taxon>
        <taxon>Bacillota</taxon>
        <taxon>Bacilli</taxon>
        <taxon>Bacillales</taxon>
        <taxon>Paenibacillaceae</taxon>
        <taxon>Paenibacillus</taxon>
    </lineage>
</organism>
<dbReference type="CDD" id="cd00207">
    <property type="entry name" value="fer2"/>
    <property type="match status" value="1"/>
</dbReference>
<dbReference type="Proteomes" id="UP000053750">
    <property type="component" value="Unassembled WGS sequence"/>
</dbReference>
<dbReference type="InterPro" id="IPR012675">
    <property type="entry name" value="Beta-grasp_dom_sf"/>
</dbReference>